<dbReference type="PROSITE" id="PS01055">
    <property type="entry name" value="DNA_LIGASE_N1"/>
    <property type="match status" value="1"/>
</dbReference>
<dbReference type="NCBIfam" id="NF005932">
    <property type="entry name" value="PRK07956.1"/>
    <property type="match status" value="1"/>
</dbReference>
<keyword evidence="7 14" id="KW-0227">DNA damage</keyword>
<dbReference type="EC" id="6.5.1.2" evidence="2 14"/>
<feature type="binding site" evidence="14">
    <location>
        <position position="445"/>
    </location>
    <ligand>
        <name>Zn(2+)</name>
        <dbReference type="ChEBI" id="CHEBI:29105"/>
    </ligand>
</feature>
<dbReference type="FunFam" id="1.10.150.20:FF:000007">
    <property type="entry name" value="DNA ligase"/>
    <property type="match status" value="1"/>
</dbReference>
<evidence type="ECO:0000256" key="8">
    <source>
        <dbReference type="ARBA" id="ARBA00022833"/>
    </source>
</evidence>
<evidence type="ECO:0000256" key="15">
    <source>
        <dbReference type="RuleBase" id="RU000618"/>
    </source>
</evidence>
<dbReference type="KEGG" id="nio:NITINOP_2058"/>
<keyword evidence="4 14" id="KW-0436">Ligase</keyword>
<feature type="binding site" evidence="14">
    <location>
        <position position="151"/>
    </location>
    <ligand>
        <name>NAD(+)</name>
        <dbReference type="ChEBI" id="CHEBI:57540"/>
    </ligand>
</feature>
<dbReference type="FunFam" id="1.10.150.20:FF:000006">
    <property type="entry name" value="DNA ligase"/>
    <property type="match status" value="1"/>
</dbReference>
<accession>A0A0S4KWY7</accession>
<dbReference type="Pfam" id="PF03120">
    <property type="entry name" value="OB_DNA_ligase"/>
    <property type="match status" value="1"/>
</dbReference>
<dbReference type="Gene3D" id="1.10.150.20">
    <property type="entry name" value="5' to 3' exonuclease, C-terminal subdomain"/>
    <property type="match status" value="2"/>
</dbReference>
<feature type="binding site" evidence="14">
    <location>
        <position position="439"/>
    </location>
    <ligand>
        <name>Zn(2+)</name>
        <dbReference type="ChEBI" id="CHEBI:29105"/>
    </ligand>
</feature>
<sequence length="687" mass="76095">MQHDLFDSNPPSESETLSPVKERLDRLKSEIRRHDYLYYVKDRPEISDSEYDRLFRELVDLERAHPELITPDSPTQRVGAPPLDELGKVSHERPMLSLDSLVDPREVLAFDQRIKRELKLDRIDYAVEPKFDGLSVELVYEDGLFVRGSTRGDGTVGEDVTVNLRTIRSLPLRLPADGRPPNHLAVRGEVYMRLEDFHALNRRMAERGDEPFANPRNAAAGSLRQLDSRVTAERPLVVTCYEVMVMTGDHPPSHWEELDALAAWGFPIPAIRRLCRTIDDVTAFHRETERRRDELPYEIDGVVVKVNRRDLQARLGMKSRSPRWAMAYKFAPRKEITKIHKIIVSVGRTGTLTPLALLNPVEVGGVTISRATLHNADEVARKDVRDGDTVKVERAGDVIPAIAERVPIPGEARSAPFKMPDHCPVCGSTVAREGAYYYCTGHATCPAQLKGAIEHFASKPALNIEGLGKKTIAQLVDRGLVRDLADLYHLTREQILGLEGFADRSATLLLEAIERSKTVPLDRFLYGLGIRQVGRHIAAVLAGEFGSLEAVMQADEARLQAVKEIGPEISASLVSYFQEPSNRHVIDRLLKAGLTIEQAPSPREGSSLLLSGKSFVFTGGLDTLSRDEAKTLVERLGGTASSAVSSKTSYVVAGADPGSKLAHAKALGIPILTEQEFLALVQQPRSS</sequence>
<dbReference type="InterPro" id="IPR010994">
    <property type="entry name" value="RuvA_2-like"/>
</dbReference>
<dbReference type="SUPFAM" id="SSF56091">
    <property type="entry name" value="DNA ligase/mRNA capping enzyme, catalytic domain"/>
    <property type="match status" value="1"/>
</dbReference>
<comment type="cofactor">
    <cofactor evidence="14">
        <name>Mg(2+)</name>
        <dbReference type="ChEBI" id="CHEBI:18420"/>
    </cofactor>
    <cofactor evidence="14">
        <name>Mn(2+)</name>
        <dbReference type="ChEBI" id="CHEBI:29035"/>
    </cofactor>
</comment>
<reference evidence="19" key="1">
    <citation type="submission" date="2015-09" db="EMBL/GenBank/DDBJ databases">
        <authorList>
            <person name="Daims H."/>
        </authorList>
    </citation>
    <scope>NUCLEOTIDE SEQUENCE [LARGE SCALE GENOMIC DNA]</scope>
</reference>
<keyword evidence="5 14" id="KW-0235">DNA replication</keyword>
<dbReference type="Gene3D" id="6.20.10.30">
    <property type="match status" value="1"/>
</dbReference>
<evidence type="ECO:0000256" key="3">
    <source>
        <dbReference type="ARBA" id="ARBA00013308"/>
    </source>
</evidence>
<feature type="binding site" evidence="14">
    <location>
        <begin position="48"/>
        <end position="52"/>
    </location>
    <ligand>
        <name>NAD(+)</name>
        <dbReference type="ChEBI" id="CHEBI:57540"/>
    </ligand>
</feature>
<keyword evidence="8 14" id="KW-0862">Zinc</keyword>
<feature type="domain" description="BRCT" evidence="17">
    <location>
        <begin position="605"/>
        <end position="687"/>
    </location>
</feature>
<evidence type="ECO:0000256" key="12">
    <source>
        <dbReference type="ARBA" id="ARBA00034005"/>
    </source>
</evidence>
<evidence type="ECO:0000256" key="10">
    <source>
        <dbReference type="ARBA" id="ARBA00023027"/>
    </source>
</evidence>
<dbReference type="Gene3D" id="2.40.50.140">
    <property type="entry name" value="Nucleic acid-binding proteins"/>
    <property type="match status" value="1"/>
</dbReference>
<dbReference type="InterPro" id="IPR036420">
    <property type="entry name" value="BRCT_dom_sf"/>
</dbReference>
<dbReference type="InterPro" id="IPR004150">
    <property type="entry name" value="NAD_DNA_ligase_OB"/>
</dbReference>
<dbReference type="Pfam" id="PF22745">
    <property type="entry name" value="Nlig-Ia"/>
    <property type="match status" value="1"/>
</dbReference>
<dbReference type="GO" id="GO:0006260">
    <property type="term" value="P:DNA replication"/>
    <property type="evidence" value="ECO:0007669"/>
    <property type="project" value="UniProtKB-KW"/>
</dbReference>
<keyword evidence="19" id="KW-1185">Reference proteome</keyword>
<dbReference type="InterPro" id="IPR012340">
    <property type="entry name" value="NA-bd_OB-fold"/>
</dbReference>
<dbReference type="SUPFAM" id="SSF52113">
    <property type="entry name" value="BRCT domain"/>
    <property type="match status" value="1"/>
</dbReference>
<dbReference type="InterPro" id="IPR041663">
    <property type="entry name" value="DisA/LigA_HHH"/>
</dbReference>
<dbReference type="InterPro" id="IPR013840">
    <property type="entry name" value="DNAligase_N"/>
</dbReference>
<dbReference type="NCBIfam" id="TIGR00575">
    <property type="entry name" value="dnlj"/>
    <property type="match status" value="1"/>
</dbReference>
<dbReference type="SMART" id="SM00292">
    <property type="entry name" value="BRCT"/>
    <property type="match status" value="1"/>
</dbReference>
<keyword evidence="9 14" id="KW-0460">Magnesium</keyword>
<evidence type="ECO:0000256" key="7">
    <source>
        <dbReference type="ARBA" id="ARBA00022763"/>
    </source>
</evidence>
<evidence type="ECO:0000256" key="6">
    <source>
        <dbReference type="ARBA" id="ARBA00022723"/>
    </source>
</evidence>
<dbReference type="HAMAP" id="MF_01588">
    <property type="entry name" value="DNA_ligase_A"/>
    <property type="match status" value="1"/>
</dbReference>
<keyword evidence="11 14" id="KW-0234">DNA repair</keyword>
<dbReference type="SUPFAM" id="SSF47781">
    <property type="entry name" value="RuvA domain 2-like"/>
    <property type="match status" value="1"/>
</dbReference>
<dbReference type="GO" id="GO:0046872">
    <property type="term" value="F:metal ion binding"/>
    <property type="evidence" value="ECO:0007669"/>
    <property type="project" value="UniProtKB-KW"/>
</dbReference>
<feature type="binding site" evidence="14">
    <location>
        <position position="426"/>
    </location>
    <ligand>
        <name>Zn(2+)</name>
        <dbReference type="ChEBI" id="CHEBI:29105"/>
    </ligand>
</feature>
<organism evidence="18 19">
    <name type="scientific">Candidatus Nitrospira inopinata</name>
    <dbReference type="NCBI Taxonomy" id="1715989"/>
    <lineage>
        <taxon>Bacteria</taxon>
        <taxon>Pseudomonadati</taxon>
        <taxon>Nitrospirota</taxon>
        <taxon>Nitrospiria</taxon>
        <taxon>Nitrospirales</taxon>
        <taxon>Nitrospiraceae</taxon>
        <taxon>Nitrospira</taxon>
    </lineage>
</organism>
<dbReference type="EMBL" id="LN885086">
    <property type="protein sequence ID" value="CUQ67030.1"/>
    <property type="molecule type" value="Genomic_DNA"/>
</dbReference>
<dbReference type="STRING" id="1715989.NITINOP_2058"/>
<dbReference type="SUPFAM" id="SSF50249">
    <property type="entry name" value="Nucleic acid-binding proteins"/>
    <property type="match status" value="1"/>
</dbReference>
<dbReference type="GO" id="GO:0006281">
    <property type="term" value="P:DNA repair"/>
    <property type="evidence" value="ECO:0007669"/>
    <property type="project" value="UniProtKB-KW"/>
</dbReference>
<dbReference type="FunFam" id="2.40.50.140:FF:000012">
    <property type="entry name" value="DNA ligase"/>
    <property type="match status" value="1"/>
</dbReference>
<feature type="binding site" evidence="14">
    <location>
        <position position="329"/>
    </location>
    <ligand>
        <name>NAD(+)</name>
        <dbReference type="ChEBI" id="CHEBI:57540"/>
    </ligand>
</feature>
<dbReference type="CDD" id="cd17748">
    <property type="entry name" value="BRCT_DNA_ligase_like"/>
    <property type="match status" value="1"/>
</dbReference>
<dbReference type="SMART" id="SM00532">
    <property type="entry name" value="LIGANc"/>
    <property type="match status" value="1"/>
</dbReference>
<protein>
    <recommendedName>
        <fullName evidence="3 14">DNA ligase</fullName>
        <ecNumber evidence="2 14">6.5.1.2</ecNumber>
    </recommendedName>
    <alternativeName>
        <fullName evidence="14">Polydeoxyribonucleotide synthase [NAD(+)]</fullName>
    </alternativeName>
</protein>
<keyword evidence="6 14" id="KW-0479">Metal-binding</keyword>
<comment type="similarity">
    <text evidence="13 14">Belongs to the NAD-dependent DNA ligase family. LigA subfamily.</text>
</comment>
<dbReference type="Gene3D" id="3.40.50.10190">
    <property type="entry name" value="BRCT domain"/>
    <property type="match status" value="1"/>
</dbReference>
<feature type="region of interest" description="Disordered" evidence="16">
    <location>
        <begin position="1"/>
        <end position="21"/>
    </location>
</feature>
<evidence type="ECO:0000256" key="5">
    <source>
        <dbReference type="ARBA" id="ARBA00022705"/>
    </source>
</evidence>
<dbReference type="Proteomes" id="UP000066284">
    <property type="component" value="Chromosome 1"/>
</dbReference>
<evidence type="ECO:0000256" key="13">
    <source>
        <dbReference type="ARBA" id="ARBA00060881"/>
    </source>
</evidence>
<dbReference type="Pfam" id="PF14520">
    <property type="entry name" value="HHH_5"/>
    <property type="match status" value="1"/>
</dbReference>
<comment type="function">
    <text evidence="1 14">DNA ligase that catalyzes the formation of phosphodiester linkages between 5'-phosphoryl and 3'-hydroxyl groups in double-stranded DNA using NAD as a coenzyme and as the energy source for the reaction. It is essential for DNA replication and repair of damaged DNA.</text>
</comment>
<dbReference type="SMART" id="SM00278">
    <property type="entry name" value="HhH1"/>
    <property type="match status" value="3"/>
</dbReference>
<feature type="binding site" evidence="14">
    <location>
        <position position="423"/>
    </location>
    <ligand>
        <name>Zn(2+)</name>
        <dbReference type="ChEBI" id="CHEBI:29105"/>
    </ligand>
</feature>
<dbReference type="InterPro" id="IPR013839">
    <property type="entry name" value="DNAligase_adenylation"/>
</dbReference>
<gene>
    <name evidence="14 18" type="primary">ligA</name>
    <name evidence="18" type="ORF">NITINOP_2058</name>
</gene>
<evidence type="ECO:0000313" key="18">
    <source>
        <dbReference type="EMBL" id="CUQ67030.1"/>
    </source>
</evidence>
<keyword evidence="14" id="KW-0464">Manganese</keyword>
<comment type="catalytic activity">
    <reaction evidence="12 14 15">
        <text>NAD(+) + (deoxyribonucleotide)n-3'-hydroxyl + 5'-phospho-(deoxyribonucleotide)m = (deoxyribonucleotide)n+m + AMP + beta-nicotinamide D-nucleotide.</text>
        <dbReference type="EC" id="6.5.1.2"/>
    </reaction>
</comment>
<evidence type="ECO:0000259" key="17">
    <source>
        <dbReference type="PROSITE" id="PS50172"/>
    </source>
</evidence>
<keyword evidence="10 14" id="KW-0520">NAD</keyword>
<dbReference type="InterPro" id="IPR001357">
    <property type="entry name" value="BRCT_dom"/>
</dbReference>
<feature type="binding site" evidence="14">
    <location>
        <position position="189"/>
    </location>
    <ligand>
        <name>NAD(+)</name>
        <dbReference type="ChEBI" id="CHEBI:57540"/>
    </ligand>
</feature>
<dbReference type="Pfam" id="PF12826">
    <property type="entry name" value="HHH_2"/>
    <property type="match status" value="1"/>
</dbReference>
<dbReference type="InterPro" id="IPR033136">
    <property type="entry name" value="DNA_ligase_CS"/>
</dbReference>
<dbReference type="InterPro" id="IPR003583">
    <property type="entry name" value="Hlx-hairpin-Hlx_DNA-bd_motif"/>
</dbReference>
<dbReference type="CDD" id="cd00114">
    <property type="entry name" value="LIGANc"/>
    <property type="match status" value="1"/>
</dbReference>
<evidence type="ECO:0000256" key="16">
    <source>
        <dbReference type="SAM" id="MobiDB-lite"/>
    </source>
</evidence>
<dbReference type="FunFam" id="3.30.470.30:FF:000001">
    <property type="entry name" value="DNA ligase"/>
    <property type="match status" value="1"/>
</dbReference>
<dbReference type="InterPro" id="IPR018239">
    <property type="entry name" value="DNA_ligase_AS"/>
</dbReference>
<dbReference type="Pfam" id="PF03119">
    <property type="entry name" value="DNA_ligase_ZBD"/>
    <property type="match status" value="1"/>
</dbReference>
<dbReference type="Gene3D" id="1.10.287.610">
    <property type="entry name" value="Helix hairpin bin"/>
    <property type="match status" value="1"/>
</dbReference>
<evidence type="ECO:0000256" key="14">
    <source>
        <dbReference type="HAMAP-Rule" id="MF_01588"/>
    </source>
</evidence>
<evidence type="ECO:0000256" key="4">
    <source>
        <dbReference type="ARBA" id="ARBA00022598"/>
    </source>
</evidence>
<feature type="active site" description="N6-AMP-lysine intermediate" evidence="14">
    <location>
        <position position="130"/>
    </location>
</feature>
<dbReference type="RefSeq" id="WP_062485082.1">
    <property type="nucleotide sequence ID" value="NZ_LN885086.1"/>
</dbReference>
<proteinExistence type="inferred from homology"/>
<dbReference type="PANTHER" id="PTHR23389:SF9">
    <property type="entry name" value="DNA LIGASE"/>
    <property type="match status" value="1"/>
</dbReference>
<dbReference type="GO" id="GO:0003911">
    <property type="term" value="F:DNA ligase (NAD+) activity"/>
    <property type="evidence" value="ECO:0007669"/>
    <property type="project" value="UniProtKB-UniRule"/>
</dbReference>
<evidence type="ECO:0000256" key="2">
    <source>
        <dbReference type="ARBA" id="ARBA00012722"/>
    </source>
</evidence>
<feature type="binding site" evidence="14">
    <location>
        <begin position="97"/>
        <end position="98"/>
    </location>
    <ligand>
        <name>NAD(+)</name>
        <dbReference type="ChEBI" id="CHEBI:57540"/>
    </ligand>
</feature>
<dbReference type="Pfam" id="PF01653">
    <property type="entry name" value="DNA_ligase_aden"/>
    <property type="match status" value="1"/>
</dbReference>
<dbReference type="FunFam" id="1.10.287.610:FF:000002">
    <property type="entry name" value="DNA ligase"/>
    <property type="match status" value="1"/>
</dbReference>
<dbReference type="InterPro" id="IPR004149">
    <property type="entry name" value="Znf_DNAligase_C4"/>
</dbReference>
<evidence type="ECO:0000256" key="11">
    <source>
        <dbReference type="ARBA" id="ARBA00023204"/>
    </source>
</evidence>
<dbReference type="InterPro" id="IPR001679">
    <property type="entry name" value="DNA_ligase"/>
</dbReference>
<evidence type="ECO:0000256" key="9">
    <source>
        <dbReference type="ARBA" id="ARBA00022842"/>
    </source>
</evidence>
<dbReference type="PROSITE" id="PS50172">
    <property type="entry name" value="BRCT"/>
    <property type="match status" value="1"/>
</dbReference>
<feature type="binding site" evidence="14">
    <location>
        <position position="128"/>
    </location>
    <ligand>
        <name>NAD(+)</name>
        <dbReference type="ChEBI" id="CHEBI:57540"/>
    </ligand>
</feature>
<feature type="binding site" evidence="14">
    <location>
        <position position="305"/>
    </location>
    <ligand>
        <name>NAD(+)</name>
        <dbReference type="ChEBI" id="CHEBI:57540"/>
    </ligand>
</feature>
<dbReference type="PANTHER" id="PTHR23389">
    <property type="entry name" value="CHROMOSOME TRANSMISSION FIDELITY FACTOR 18"/>
    <property type="match status" value="1"/>
</dbReference>
<dbReference type="PROSITE" id="PS01056">
    <property type="entry name" value="DNA_LIGASE_N2"/>
    <property type="match status" value="1"/>
</dbReference>
<dbReference type="PIRSF" id="PIRSF001604">
    <property type="entry name" value="LigA"/>
    <property type="match status" value="1"/>
</dbReference>
<evidence type="ECO:0000256" key="1">
    <source>
        <dbReference type="ARBA" id="ARBA00004067"/>
    </source>
</evidence>
<dbReference type="GO" id="GO:0003677">
    <property type="term" value="F:DNA binding"/>
    <property type="evidence" value="ECO:0007669"/>
    <property type="project" value="InterPro"/>
</dbReference>
<dbReference type="AlphaFoldDB" id="A0A0S4KWY7"/>
<dbReference type="Pfam" id="PF00533">
    <property type="entry name" value="BRCT"/>
    <property type="match status" value="1"/>
</dbReference>
<name>A0A0S4KWY7_9BACT</name>
<evidence type="ECO:0000313" key="19">
    <source>
        <dbReference type="Proteomes" id="UP000066284"/>
    </source>
</evidence>
<dbReference type="OrthoDB" id="9759736at2"/>
<dbReference type="Gene3D" id="3.30.470.30">
    <property type="entry name" value="DNA ligase/mRNA capping enzyme"/>
    <property type="match status" value="1"/>
</dbReference>